<dbReference type="GO" id="GO:0046872">
    <property type="term" value="F:metal ion binding"/>
    <property type="evidence" value="ECO:0007669"/>
    <property type="project" value="UniProtKB-KW"/>
</dbReference>
<dbReference type="InterPro" id="IPR010388">
    <property type="entry name" value="Anaerobic_Co-chelatase"/>
</dbReference>
<dbReference type="SUPFAM" id="SSF53800">
    <property type="entry name" value="Chelatase"/>
    <property type="match status" value="1"/>
</dbReference>
<feature type="chain" id="PRO_5032859083" evidence="3">
    <location>
        <begin position="24"/>
        <end position="327"/>
    </location>
</feature>
<gene>
    <name evidence="4" type="ORF">HNQ81_000047</name>
</gene>
<sequence length="327" mass="35560">MHSFIHSVCALFLLFLLCQPAQAGDNPDADRQAVVLAAFGTTVPKALPGILNIRDRLQRQYPQTPVKIAFTSNIIRRIWQGRRGDAAFITANPSVPADVYTVQGPLATIANLQDQGYRTIIVQPGHISAGEEYLDLVAAIDGLNSIRTIKPKFRPFEKLAVGRPAMGTAGEQHPYSEDLALIARALADDAVQAEKANAALLYMAHGNTYMPSGSAYLEFASIMNRLYPQVKTYIALVEGYPSLDDTLPLLEHAGVSKLLLKPFMTVAGDHTVNDMAGDEPEAWKSILSAKGYEVMTVAKGLGEIDAFADVYLHHLQQTATDHGIVLH</sequence>
<feature type="binding site" evidence="2">
    <location>
        <position position="238"/>
    </location>
    <ligand>
        <name>Co(2+)</name>
        <dbReference type="ChEBI" id="CHEBI:48828"/>
    </ligand>
</feature>
<proteinExistence type="predicted"/>
<comment type="caution">
    <text evidence="4">The sequence shown here is derived from an EMBL/GenBank/DDBJ whole genome shotgun (WGS) entry which is preliminary data.</text>
</comment>
<keyword evidence="2" id="KW-0479">Metal-binding</keyword>
<dbReference type="AlphaFoldDB" id="A0A840UXW5"/>
<dbReference type="CDD" id="cd03413">
    <property type="entry name" value="CbiK_C"/>
    <property type="match status" value="1"/>
</dbReference>
<evidence type="ECO:0000313" key="5">
    <source>
        <dbReference type="Proteomes" id="UP000539642"/>
    </source>
</evidence>
<dbReference type="RefSeq" id="WP_183347100.1">
    <property type="nucleotide sequence ID" value="NZ_JACHEO010000001.1"/>
</dbReference>
<dbReference type="GO" id="GO:0019251">
    <property type="term" value="P:anaerobic cobalamin biosynthetic process"/>
    <property type="evidence" value="ECO:0007669"/>
    <property type="project" value="InterPro"/>
</dbReference>
<feature type="binding site" evidence="2">
    <location>
        <position position="270"/>
    </location>
    <ligand>
        <name>Co(2+)</name>
        <dbReference type="ChEBI" id="CHEBI:48828"/>
    </ligand>
</feature>
<evidence type="ECO:0000313" key="4">
    <source>
        <dbReference type="EMBL" id="MBB5346340.1"/>
    </source>
</evidence>
<dbReference type="GO" id="GO:0016852">
    <property type="term" value="F:sirohydrochlorin cobaltochelatase activity"/>
    <property type="evidence" value="ECO:0007669"/>
    <property type="project" value="UniProtKB-EC"/>
</dbReference>
<dbReference type="EMBL" id="JACHEO010000001">
    <property type="protein sequence ID" value="MBB5346340.1"/>
    <property type="molecule type" value="Genomic_DNA"/>
</dbReference>
<dbReference type="PIRSF" id="PIRSF033579">
    <property type="entry name" value="Anaer_Co_chel"/>
    <property type="match status" value="1"/>
</dbReference>
<keyword evidence="3" id="KW-0732">Signal</keyword>
<feature type="active site" description="Proton acceptor" evidence="1">
    <location>
        <position position="205"/>
    </location>
</feature>
<dbReference type="EC" id="4.99.1.3" evidence="4"/>
<dbReference type="Gene3D" id="3.40.50.1400">
    <property type="match status" value="2"/>
</dbReference>
<evidence type="ECO:0000256" key="2">
    <source>
        <dbReference type="PIRSR" id="PIRSR033579-3"/>
    </source>
</evidence>
<reference evidence="4 5" key="1">
    <citation type="submission" date="2020-08" db="EMBL/GenBank/DDBJ databases">
        <title>Genomic Encyclopedia of Type Strains, Phase IV (KMG-IV): sequencing the most valuable type-strain genomes for metagenomic binning, comparative biology and taxonomic classification.</title>
        <authorList>
            <person name="Goeker M."/>
        </authorList>
    </citation>
    <scope>NUCLEOTIDE SEQUENCE [LARGE SCALE GENOMIC DNA]</scope>
    <source>
        <strain evidence="4 5">DSM 28570</strain>
    </source>
</reference>
<accession>A0A840UXW5</accession>
<feature type="binding site" evidence="2">
    <location>
        <position position="205"/>
    </location>
    <ligand>
        <name>Co(2+)</name>
        <dbReference type="ChEBI" id="CHEBI:48828"/>
    </ligand>
</feature>
<dbReference type="Proteomes" id="UP000539642">
    <property type="component" value="Unassembled WGS sequence"/>
</dbReference>
<keyword evidence="4" id="KW-0456">Lyase</keyword>
<protein>
    <submittedName>
        <fullName evidence="4">Sirohydrochlorin cobaltochelatase</fullName>
        <ecNumber evidence="4">4.99.1.3</ecNumber>
    </submittedName>
</protein>
<keyword evidence="2" id="KW-0170">Cobalt</keyword>
<feature type="signal peptide" evidence="3">
    <location>
        <begin position="1"/>
        <end position="23"/>
    </location>
</feature>
<organism evidence="4 5">
    <name type="scientific">Desulfoprunum benzoelyticum</name>
    <dbReference type="NCBI Taxonomy" id="1506996"/>
    <lineage>
        <taxon>Bacteria</taxon>
        <taxon>Pseudomonadati</taxon>
        <taxon>Thermodesulfobacteriota</taxon>
        <taxon>Desulfobulbia</taxon>
        <taxon>Desulfobulbales</taxon>
        <taxon>Desulfobulbaceae</taxon>
        <taxon>Desulfoprunum</taxon>
    </lineage>
</organism>
<name>A0A840UXW5_9BACT</name>
<keyword evidence="5" id="KW-1185">Reference proteome</keyword>
<evidence type="ECO:0000256" key="3">
    <source>
        <dbReference type="SAM" id="SignalP"/>
    </source>
</evidence>
<evidence type="ECO:0000256" key="1">
    <source>
        <dbReference type="PIRSR" id="PIRSR033579-1"/>
    </source>
</evidence>
<dbReference type="Pfam" id="PF06180">
    <property type="entry name" value="CbiK"/>
    <property type="match status" value="1"/>
</dbReference>